<sequence>MVGKLLVRGMLAGVIAAIFAFAFFKSYGEPWVDHAIAIEEQHSTAAGMAAEPELVSRSVQAGLGLLTGVLVYGVAIGGLFAIAYAFANKRLGVLSPRSTAMLIAIVGLVALIVVPALKYPANPPAVGSGDTIGARTQLYFLMVAASVLSATLSIMAATKLWPKIGGWYASLAAVCIYAGIVAVMMQILPAVNEVPEDFPAETLYNFRTASIAGHVIFWTLLGVAFDILRLLSEALWPRRGINAA</sequence>
<feature type="transmembrane region" description="Helical" evidence="1">
    <location>
        <begin position="168"/>
        <end position="191"/>
    </location>
</feature>
<accession>A0A285UUS7</accession>
<protein>
    <submittedName>
        <fullName evidence="2">Probable cobalt transporter subunit CbtA</fullName>
    </submittedName>
</protein>
<keyword evidence="3" id="KW-1185">Reference proteome</keyword>
<feature type="transmembrane region" description="Helical" evidence="1">
    <location>
        <begin position="137"/>
        <end position="156"/>
    </location>
</feature>
<dbReference type="AlphaFoldDB" id="A0A285UUS7"/>
<keyword evidence="1" id="KW-1133">Transmembrane helix</keyword>
<evidence type="ECO:0000313" key="3">
    <source>
        <dbReference type="Proteomes" id="UP000219167"/>
    </source>
</evidence>
<evidence type="ECO:0000256" key="1">
    <source>
        <dbReference type="SAM" id="Phobius"/>
    </source>
</evidence>
<reference evidence="2 3" key="1">
    <citation type="submission" date="2017-08" db="EMBL/GenBank/DDBJ databases">
        <authorList>
            <person name="de Groot N.N."/>
        </authorList>
    </citation>
    <scope>NUCLEOTIDE SEQUENCE [LARGE SCALE GENOMIC DNA]</scope>
    <source>
        <strain evidence="2 3">JC85</strain>
    </source>
</reference>
<dbReference type="RefSeq" id="WP_052821333.1">
    <property type="nucleotide sequence ID" value="NZ_OBQD01000016.1"/>
</dbReference>
<dbReference type="InterPro" id="IPR012666">
    <property type="entry name" value="CbtA_put"/>
</dbReference>
<evidence type="ECO:0000313" key="2">
    <source>
        <dbReference type="EMBL" id="SOC45543.1"/>
    </source>
</evidence>
<organism evidence="2 3">
    <name type="scientific">Rhizobium subbaraonis</name>
    <dbReference type="NCBI Taxonomy" id="908946"/>
    <lineage>
        <taxon>Bacteria</taxon>
        <taxon>Pseudomonadati</taxon>
        <taxon>Pseudomonadota</taxon>
        <taxon>Alphaproteobacteria</taxon>
        <taxon>Hyphomicrobiales</taxon>
        <taxon>Rhizobiaceae</taxon>
        <taxon>Rhizobium/Agrobacterium group</taxon>
        <taxon>Rhizobium</taxon>
    </lineage>
</organism>
<name>A0A285UUS7_9HYPH</name>
<dbReference type="OrthoDB" id="6851830at2"/>
<dbReference type="EMBL" id="OBQD01000016">
    <property type="protein sequence ID" value="SOC45543.1"/>
    <property type="molecule type" value="Genomic_DNA"/>
</dbReference>
<dbReference type="Pfam" id="PF09490">
    <property type="entry name" value="CbtA"/>
    <property type="match status" value="1"/>
</dbReference>
<keyword evidence="1" id="KW-0812">Transmembrane</keyword>
<proteinExistence type="predicted"/>
<gene>
    <name evidence="2" type="ORF">SAMN05892877_11667</name>
</gene>
<feature type="transmembrane region" description="Helical" evidence="1">
    <location>
        <begin position="5"/>
        <end position="24"/>
    </location>
</feature>
<feature type="transmembrane region" description="Helical" evidence="1">
    <location>
        <begin position="99"/>
        <end position="117"/>
    </location>
</feature>
<feature type="transmembrane region" description="Helical" evidence="1">
    <location>
        <begin position="211"/>
        <end position="231"/>
    </location>
</feature>
<dbReference type="Proteomes" id="UP000219167">
    <property type="component" value="Unassembled WGS sequence"/>
</dbReference>
<feature type="transmembrane region" description="Helical" evidence="1">
    <location>
        <begin position="63"/>
        <end position="87"/>
    </location>
</feature>
<keyword evidence="1" id="KW-0472">Membrane</keyword>